<dbReference type="AlphaFoldDB" id="A0A841GM32"/>
<dbReference type="GO" id="GO:0043488">
    <property type="term" value="P:regulation of mRNA stability"/>
    <property type="evidence" value="ECO:0007669"/>
    <property type="project" value="TreeGrafter"/>
</dbReference>
<dbReference type="PROSITE" id="PS51857">
    <property type="entry name" value="CSD_2"/>
    <property type="match status" value="1"/>
</dbReference>
<comment type="caution">
    <text evidence="4">The sequence shown here is derived from an EMBL/GenBank/DDBJ whole genome shotgun (WGS) entry which is preliminary data.</text>
</comment>
<feature type="transmembrane region" description="Helical" evidence="2">
    <location>
        <begin position="109"/>
        <end position="127"/>
    </location>
</feature>
<proteinExistence type="predicted"/>
<dbReference type="GO" id="GO:0003730">
    <property type="term" value="F:mRNA 3'-UTR binding"/>
    <property type="evidence" value="ECO:0007669"/>
    <property type="project" value="TreeGrafter"/>
</dbReference>
<dbReference type="Pfam" id="PF06961">
    <property type="entry name" value="DUF1294"/>
    <property type="match status" value="1"/>
</dbReference>
<keyword evidence="5" id="KW-1185">Reference proteome</keyword>
<evidence type="ECO:0000259" key="3">
    <source>
        <dbReference type="PROSITE" id="PS51857"/>
    </source>
</evidence>
<dbReference type="PANTHER" id="PTHR12962:SF1">
    <property type="entry name" value="COLD SHOCK DOMAIN-CONTAINING PROTEIN CG9705"/>
    <property type="match status" value="1"/>
</dbReference>
<keyword evidence="2" id="KW-0812">Transmembrane</keyword>
<dbReference type="SUPFAM" id="SSF50249">
    <property type="entry name" value="Nucleic acid-binding proteins"/>
    <property type="match status" value="1"/>
</dbReference>
<dbReference type="EMBL" id="JACHGR010000007">
    <property type="protein sequence ID" value="MBB6056181.1"/>
    <property type="molecule type" value="Genomic_DNA"/>
</dbReference>
<dbReference type="InterPro" id="IPR010718">
    <property type="entry name" value="DUF1294"/>
</dbReference>
<keyword evidence="1" id="KW-0597">Phosphoprotein</keyword>
<sequence length="197" mass="22228">MRFQGKISDWNDDKGYGFVEPNGGGARAFVHIKSFDDLPRRPMNGDIIIYETTTDERNRVQATNITFTRIKKNQKTQQTGNVYAFNKLILMIFIIYLLLLVFVYHLPVIVLPGFAVLSIITFAAYALDKSAAQSGSWRTKESTLHMLALIGGWPGAMYAQQKLRHKSVKTEFRQVFWATVIMNIGALSWVAFSDAAG</sequence>
<evidence type="ECO:0000256" key="2">
    <source>
        <dbReference type="SAM" id="Phobius"/>
    </source>
</evidence>
<dbReference type="InterPro" id="IPR012340">
    <property type="entry name" value="NA-bd_OB-fold"/>
</dbReference>
<keyword evidence="2" id="KW-1133">Transmembrane helix</keyword>
<dbReference type="CDD" id="cd04458">
    <property type="entry name" value="CSP_CDS"/>
    <property type="match status" value="1"/>
</dbReference>
<feature type="transmembrane region" description="Helical" evidence="2">
    <location>
        <begin position="82"/>
        <end position="103"/>
    </location>
</feature>
<feature type="transmembrane region" description="Helical" evidence="2">
    <location>
        <begin position="175"/>
        <end position="192"/>
    </location>
</feature>
<evidence type="ECO:0000313" key="5">
    <source>
        <dbReference type="Proteomes" id="UP000585721"/>
    </source>
</evidence>
<keyword evidence="2" id="KW-0472">Membrane</keyword>
<dbReference type="Pfam" id="PF00313">
    <property type="entry name" value="CSD"/>
    <property type="match status" value="1"/>
</dbReference>
<dbReference type="SMART" id="SM00357">
    <property type="entry name" value="CSP"/>
    <property type="match status" value="1"/>
</dbReference>
<reference evidence="4 5" key="1">
    <citation type="submission" date="2020-08" db="EMBL/GenBank/DDBJ databases">
        <title>Genomic Encyclopedia of Type Strains, Phase IV (KMG-IV): sequencing the most valuable type-strain genomes for metagenomic binning, comparative biology and taxonomic classification.</title>
        <authorList>
            <person name="Goeker M."/>
        </authorList>
    </citation>
    <scope>NUCLEOTIDE SEQUENCE [LARGE SCALE GENOMIC DNA]</scope>
    <source>
        <strain evidence="4 5">DSM 22975</strain>
    </source>
</reference>
<dbReference type="Proteomes" id="UP000585721">
    <property type="component" value="Unassembled WGS sequence"/>
</dbReference>
<evidence type="ECO:0000313" key="4">
    <source>
        <dbReference type="EMBL" id="MBB6056181.1"/>
    </source>
</evidence>
<dbReference type="GO" id="GO:0005829">
    <property type="term" value="C:cytosol"/>
    <property type="evidence" value="ECO:0007669"/>
    <property type="project" value="UniProtKB-ARBA"/>
</dbReference>
<feature type="domain" description="CSD" evidence="3">
    <location>
        <begin position="2"/>
        <end position="67"/>
    </location>
</feature>
<dbReference type="InterPro" id="IPR002059">
    <property type="entry name" value="CSP_DNA-bd"/>
</dbReference>
<evidence type="ECO:0000256" key="1">
    <source>
        <dbReference type="ARBA" id="ARBA00022553"/>
    </source>
</evidence>
<dbReference type="InterPro" id="IPR011129">
    <property type="entry name" value="CSD"/>
</dbReference>
<gene>
    <name evidence="4" type="ORF">HNR75_002113</name>
</gene>
<dbReference type="InterPro" id="IPR052069">
    <property type="entry name" value="Ca-reg_mRNA-binding_domain"/>
</dbReference>
<dbReference type="Gene3D" id="2.40.50.140">
    <property type="entry name" value="Nucleic acid-binding proteins"/>
    <property type="match status" value="1"/>
</dbReference>
<dbReference type="PANTHER" id="PTHR12962">
    <property type="entry name" value="CALCIUM-REGULATED HEAT STABLE PROTEIN CRHSP-24-RELATED"/>
    <property type="match status" value="1"/>
</dbReference>
<name>A0A841GM32_9GAMM</name>
<organism evidence="4 5">
    <name type="scientific">Tolumonas osonensis</name>
    <dbReference type="NCBI Taxonomy" id="675874"/>
    <lineage>
        <taxon>Bacteria</taxon>
        <taxon>Pseudomonadati</taxon>
        <taxon>Pseudomonadota</taxon>
        <taxon>Gammaproteobacteria</taxon>
        <taxon>Aeromonadales</taxon>
        <taxon>Aeromonadaceae</taxon>
        <taxon>Tolumonas</taxon>
    </lineage>
</organism>
<protein>
    <submittedName>
        <fullName evidence="4">Uncharacterized membrane protein YsdA (DUF1294 family)/cold shock CspA family protein</fullName>
    </submittedName>
</protein>
<accession>A0A841GM32</accession>
<dbReference type="RefSeq" id="WP_223157873.1">
    <property type="nucleotide sequence ID" value="NZ_JACHGR010000007.1"/>
</dbReference>